<dbReference type="OrthoDB" id="10640318at2759"/>
<protein>
    <submittedName>
        <fullName evidence="2">Uncharacterized protein</fullName>
    </submittedName>
</protein>
<reference evidence="2" key="1">
    <citation type="submission" date="2006-10" db="EMBL/GenBank/DDBJ databases">
        <authorList>
            <person name="Amadeo P."/>
            <person name="Zhao Q."/>
            <person name="Wortman J."/>
            <person name="Fraser-Liggett C."/>
            <person name="Carlton J."/>
        </authorList>
    </citation>
    <scope>NUCLEOTIDE SEQUENCE</scope>
    <source>
        <strain evidence="2">G3</strain>
    </source>
</reference>
<evidence type="ECO:0000256" key="1">
    <source>
        <dbReference type="SAM" id="Phobius"/>
    </source>
</evidence>
<dbReference type="RefSeq" id="XP_001320927.1">
    <property type="nucleotide sequence ID" value="XM_001320892.1"/>
</dbReference>
<proteinExistence type="predicted"/>
<feature type="transmembrane region" description="Helical" evidence="1">
    <location>
        <begin position="77"/>
        <end position="94"/>
    </location>
</feature>
<feature type="transmembrane region" description="Helical" evidence="1">
    <location>
        <begin position="214"/>
        <end position="237"/>
    </location>
</feature>
<feature type="transmembrane region" description="Helical" evidence="1">
    <location>
        <begin position="243"/>
        <end position="267"/>
    </location>
</feature>
<gene>
    <name evidence="2" type="ORF">TVAG_079640</name>
</gene>
<feature type="transmembrane region" description="Helical" evidence="1">
    <location>
        <begin position="12"/>
        <end position="35"/>
    </location>
</feature>
<keyword evidence="1" id="KW-0472">Membrane</keyword>
<organism evidence="2 3">
    <name type="scientific">Trichomonas vaginalis (strain ATCC PRA-98 / G3)</name>
    <dbReference type="NCBI Taxonomy" id="412133"/>
    <lineage>
        <taxon>Eukaryota</taxon>
        <taxon>Metamonada</taxon>
        <taxon>Parabasalia</taxon>
        <taxon>Trichomonadida</taxon>
        <taxon>Trichomonadidae</taxon>
        <taxon>Trichomonas</taxon>
    </lineage>
</organism>
<dbReference type="EMBL" id="DS113373">
    <property type="protein sequence ID" value="EAY08704.1"/>
    <property type="molecule type" value="Genomic_DNA"/>
</dbReference>
<keyword evidence="1" id="KW-0812">Transmembrane</keyword>
<keyword evidence="3" id="KW-1185">Reference proteome</keyword>
<evidence type="ECO:0000313" key="2">
    <source>
        <dbReference type="EMBL" id="EAY08704.1"/>
    </source>
</evidence>
<sequence>MEEEHTCKSTMVIVDMEVLPLLTNISILLFLIFSIDLYRANDYINNVLAYCTVIFWYISGLVQFIAYGRVTGGWDDLFGASGFAILIIIIVITYPIFYLFWLPIVLYHLVMLIGCPWQLWQRRFQNGCMTLDKLIPSLADSTASLVLCYIYIGIPFWFFCVIYIGSIIILSPVFYFLFSPMGYSTFGIVLHVSLRFPTTLEFDIKERVEKTYRFGVFFHVYLTCLPMVIISAVSVALNGVTWWAILMLVLAGLNFLVDCVTSIINLAKRDDMF</sequence>
<feature type="transmembrane region" description="Helical" evidence="1">
    <location>
        <begin position="141"/>
        <end position="168"/>
    </location>
</feature>
<feature type="transmembrane region" description="Helical" evidence="1">
    <location>
        <begin position="174"/>
        <end position="194"/>
    </location>
</feature>
<dbReference type="InParanoid" id="A2EF94"/>
<keyword evidence="1" id="KW-1133">Transmembrane helix</keyword>
<evidence type="ECO:0000313" key="3">
    <source>
        <dbReference type="Proteomes" id="UP000001542"/>
    </source>
</evidence>
<dbReference type="AlphaFoldDB" id="A2EF94"/>
<dbReference type="KEGG" id="tva:4766623"/>
<dbReference type="VEuPathDB" id="TrichDB:TVAG_079640"/>
<reference evidence="2" key="2">
    <citation type="journal article" date="2007" name="Science">
        <title>Draft genome sequence of the sexually transmitted pathogen Trichomonas vaginalis.</title>
        <authorList>
            <person name="Carlton J.M."/>
            <person name="Hirt R.P."/>
            <person name="Silva J.C."/>
            <person name="Delcher A.L."/>
            <person name="Schatz M."/>
            <person name="Zhao Q."/>
            <person name="Wortman J.R."/>
            <person name="Bidwell S.L."/>
            <person name="Alsmark U.C.M."/>
            <person name="Besteiro S."/>
            <person name="Sicheritz-Ponten T."/>
            <person name="Noel C.J."/>
            <person name="Dacks J.B."/>
            <person name="Foster P.G."/>
            <person name="Simillion C."/>
            <person name="Van de Peer Y."/>
            <person name="Miranda-Saavedra D."/>
            <person name="Barton G.J."/>
            <person name="Westrop G.D."/>
            <person name="Mueller S."/>
            <person name="Dessi D."/>
            <person name="Fiori P.L."/>
            <person name="Ren Q."/>
            <person name="Paulsen I."/>
            <person name="Zhang H."/>
            <person name="Bastida-Corcuera F.D."/>
            <person name="Simoes-Barbosa A."/>
            <person name="Brown M.T."/>
            <person name="Hayes R.D."/>
            <person name="Mukherjee M."/>
            <person name="Okumura C.Y."/>
            <person name="Schneider R."/>
            <person name="Smith A.J."/>
            <person name="Vanacova S."/>
            <person name="Villalvazo M."/>
            <person name="Haas B.J."/>
            <person name="Pertea M."/>
            <person name="Feldblyum T.V."/>
            <person name="Utterback T.R."/>
            <person name="Shu C.L."/>
            <person name="Osoegawa K."/>
            <person name="de Jong P.J."/>
            <person name="Hrdy I."/>
            <person name="Horvathova L."/>
            <person name="Zubacova Z."/>
            <person name="Dolezal P."/>
            <person name="Malik S.B."/>
            <person name="Logsdon J.M. Jr."/>
            <person name="Henze K."/>
            <person name="Gupta A."/>
            <person name="Wang C.C."/>
            <person name="Dunne R.L."/>
            <person name="Upcroft J.A."/>
            <person name="Upcroft P."/>
            <person name="White O."/>
            <person name="Salzberg S.L."/>
            <person name="Tang P."/>
            <person name="Chiu C.-H."/>
            <person name="Lee Y.-S."/>
            <person name="Embley T.M."/>
            <person name="Coombs G.H."/>
            <person name="Mottram J.C."/>
            <person name="Tachezy J."/>
            <person name="Fraser-Liggett C.M."/>
            <person name="Johnson P.J."/>
        </authorList>
    </citation>
    <scope>NUCLEOTIDE SEQUENCE [LARGE SCALE GENOMIC DNA]</scope>
    <source>
        <strain evidence="2">G3</strain>
    </source>
</reference>
<feature type="transmembrane region" description="Helical" evidence="1">
    <location>
        <begin position="47"/>
        <end position="65"/>
    </location>
</feature>
<name>A2EF94_TRIV3</name>
<accession>A2EF94</accession>
<dbReference type="VEuPathDB" id="TrichDB:TVAGG3_1030520"/>
<dbReference type="Proteomes" id="UP000001542">
    <property type="component" value="Unassembled WGS sequence"/>
</dbReference>